<dbReference type="EMBL" id="JAULSX010000002">
    <property type="protein sequence ID" value="KAK3496980.1"/>
    <property type="molecule type" value="Genomic_DNA"/>
</dbReference>
<feature type="transmembrane region" description="Helical" evidence="1">
    <location>
        <begin position="72"/>
        <end position="94"/>
    </location>
</feature>
<dbReference type="RefSeq" id="XP_062695244.1">
    <property type="nucleotide sequence ID" value="XM_062841685.1"/>
</dbReference>
<evidence type="ECO:0000256" key="1">
    <source>
        <dbReference type="SAM" id="Phobius"/>
    </source>
</evidence>
<keyword evidence="1" id="KW-1133">Transmembrane helix</keyword>
<dbReference type="GeneID" id="87879307"/>
<name>A0AAJ0ICX2_9PEZI</name>
<keyword evidence="3" id="KW-1185">Reference proteome</keyword>
<keyword evidence="1" id="KW-0812">Transmembrane</keyword>
<feature type="transmembrane region" description="Helical" evidence="1">
    <location>
        <begin position="106"/>
        <end position="127"/>
    </location>
</feature>
<organism evidence="2 3">
    <name type="scientific">Neurospora hispaniola</name>
    <dbReference type="NCBI Taxonomy" id="588809"/>
    <lineage>
        <taxon>Eukaryota</taxon>
        <taxon>Fungi</taxon>
        <taxon>Dikarya</taxon>
        <taxon>Ascomycota</taxon>
        <taxon>Pezizomycotina</taxon>
        <taxon>Sordariomycetes</taxon>
        <taxon>Sordariomycetidae</taxon>
        <taxon>Sordariales</taxon>
        <taxon>Sordariaceae</taxon>
        <taxon>Neurospora</taxon>
    </lineage>
</organism>
<evidence type="ECO:0000313" key="2">
    <source>
        <dbReference type="EMBL" id="KAK3496980.1"/>
    </source>
</evidence>
<comment type="caution">
    <text evidence="2">The sequence shown here is derived from an EMBL/GenBank/DDBJ whole genome shotgun (WGS) entry which is preliminary data.</text>
</comment>
<dbReference type="Proteomes" id="UP001285908">
    <property type="component" value="Unassembled WGS sequence"/>
</dbReference>
<protein>
    <submittedName>
        <fullName evidence="2">Uncharacterized protein</fullName>
    </submittedName>
</protein>
<evidence type="ECO:0000313" key="3">
    <source>
        <dbReference type="Proteomes" id="UP001285908"/>
    </source>
</evidence>
<sequence>MTIGAQCAYVTRLGSPIYGATKRHAHRRDDRIFTSFSSSDFVLQGSTVLDHQLVPHSVSAIHSSQAGLSSRLLAFDLLILFSLFSLILIIWSICDSTAILARQKQQIMILLFATPEISIYLVTVLLITS</sequence>
<keyword evidence="1" id="KW-0472">Membrane</keyword>
<reference evidence="2 3" key="1">
    <citation type="journal article" date="2023" name="Mol. Phylogenet. Evol.">
        <title>Genome-scale phylogeny and comparative genomics of the fungal order Sordariales.</title>
        <authorList>
            <person name="Hensen N."/>
            <person name="Bonometti L."/>
            <person name="Westerberg I."/>
            <person name="Brannstrom I.O."/>
            <person name="Guillou S."/>
            <person name="Cros-Aarteil S."/>
            <person name="Calhoun S."/>
            <person name="Haridas S."/>
            <person name="Kuo A."/>
            <person name="Mondo S."/>
            <person name="Pangilinan J."/>
            <person name="Riley R."/>
            <person name="LaButti K."/>
            <person name="Andreopoulos B."/>
            <person name="Lipzen A."/>
            <person name="Chen C."/>
            <person name="Yan M."/>
            <person name="Daum C."/>
            <person name="Ng V."/>
            <person name="Clum A."/>
            <person name="Steindorff A."/>
            <person name="Ohm R.A."/>
            <person name="Martin F."/>
            <person name="Silar P."/>
            <person name="Natvig D.O."/>
            <person name="Lalanne C."/>
            <person name="Gautier V."/>
            <person name="Ament-Velasquez S.L."/>
            <person name="Kruys A."/>
            <person name="Hutchinson M.I."/>
            <person name="Powell A.J."/>
            <person name="Barry K."/>
            <person name="Miller A.N."/>
            <person name="Grigoriev I.V."/>
            <person name="Debuchy R."/>
            <person name="Gladieux P."/>
            <person name="Hiltunen Thoren M."/>
            <person name="Johannesson H."/>
        </authorList>
    </citation>
    <scope>NUCLEOTIDE SEQUENCE [LARGE SCALE GENOMIC DNA]</scope>
    <source>
        <strain evidence="2 3">FGSC 10403</strain>
    </source>
</reference>
<proteinExistence type="predicted"/>
<dbReference type="AlphaFoldDB" id="A0AAJ0ICX2"/>
<accession>A0AAJ0ICX2</accession>
<gene>
    <name evidence="2" type="ORF">B0T23DRAFT_71517</name>
</gene>